<dbReference type="GO" id="GO:0046872">
    <property type="term" value="F:metal ion binding"/>
    <property type="evidence" value="ECO:0007669"/>
    <property type="project" value="UniProtKB-KW"/>
</dbReference>
<evidence type="ECO:0000313" key="7">
    <source>
        <dbReference type="EMBL" id="EEC05932.1"/>
    </source>
</evidence>
<dbReference type="GO" id="GO:0008484">
    <property type="term" value="F:sulfuric ester hydrolase activity"/>
    <property type="evidence" value="ECO:0000318"/>
    <property type="project" value="GO_Central"/>
</dbReference>
<dbReference type="EnsemblMetazoa" id="ISCW003488-RA">
    <property type="protein sequence ID" value="ISCW003488-PA"/>
    <property type="gene ID" value="ISCW003488"/>
</dbReference>
<reference evidence="7 9" key="1">
    <citation type="submission" date="2008-03" db="EMBL/GenBank/DDBJ databases">
        <title>Annotation of Ixodes scapularis.</title>
        <authorList>
            <consortium name="Ixodes scapularis Genome Project Consortium"/>
            <person name="Caler E."/>
            <person name="Hannick L.I."/>
            <person name="Bidwell S."/>
            <person name="Joardar V."/>
            <person name="Thiagarajan M."/>
            <person name="Amedeo P."/>
            <person name="Galinsky K.J."/>
            <person name="Schobel S."/>
            <person name="Inman J."/>
            <person name="Hostetler J."/>
            <person name="Miller J."/>
            <person name="Hammond M."/>
            <person name="Megy K."/>
            <person name="Lawson D."/>
            <person name="Kodira C."/>
            <person name="Sutton G."/>
            <person name="Meyer J."/>
            <person name="Hill C.A."/>
            <person name="Birren B."/>
            <person name="Nene V."/>
            <person name="Collins F."/>
            <person name="Alarcon-Chaidez F."/>
            <person name="Wikel S."/>
            <person name="Strausberg R."/>
        </authorList>
    </citation>
    <scope>NUCLEOTIDE SEQUENCE [LARGE SCALE GENOMIC DNA]</scope>
    <source>
        <strain evidence="9">Wikel</strain>
        <strain evidence="7">Wikel colony</strain>
    </source>
</reference>
<evidence type="ECO:0000256" key="1">
    <source>
        <dbReference type="ARBA" id="ARBA00001913"/>
    </source>
</evidence>
<keyword evidence="3" id="KW-0479">Metal-binding</keyword>
<reference evidence="8" key="2">
    <citation type="submission" date="2020-05" db="UniProtKB">
        <authorList>
            <consortium name="EnsemblMetazoa"/>
        </authorList>
    </citation>
    <scope>IDENTIFICATION</scope>
    <source>
        <strain evidence="8">wikel</strain>
    </source>
</reference>
<comment type="similarity">
    <text evidence="2">Belongs to the sulfatase family.</text>
</comment>
<dbReference type="PaxDb" id="6945-B7PH60"/>
<dbReference type="EMBL" id="ABJB010915217">
    <property type="status" value="NOT_ANNOTATED_CDS"/>
    <property type="molecule type" value="Genomic_DNA"/>
</dbReference>
<dbReference type="EMBL" id="ABJB010525360">
    <property type="status" value="NOT_ANNOTATED_CDS"/>
    <property type="molecule type" value="Genomic_DNA"/>
</dbReference>
<dbReference type="HOGENOM" id="CLU_1187557_0_0_1"/>
<dbReference type="PANTHER" id="PTHR10342">
    <property type="entry name" value="ARYLSULFATASE"/>
    <property type="match status" value="1"/>
</dbReference>
<evidence type="ECO:0000256" key="3">
    <source>
        <dbReference type="ARBA" id="ARBA00022723"/>
    </source>
</evidence>
<evidence type="ECO:0000313" key="9">
    <source>
        <dbReference type="Proteomes" id="UP000001555"/>
    </source>
</evidence>
<feature type="non-terminal residue" evidence="7">
    <location>
        <position position="196"/>
    </location>
</feature>
<name>B7PH60_IXOSC</name>
<dbReference type="SUPFAM" id="SSF53649">
    <property type="entry name" value="Alkaline phosphatase-like"/>
    <property type="match status" value="1"/>
</dbReference>
<dbReference type="InterPro" id="IPR047115">
    <property type="entry name" value="ARSB"/>
</dbReference>
<organism>
    <name type="scientific">Ixodes scapularis</name>
    <name type="common">Black-legged tick</name>
    <name type="synonym">Deer tick</name>
    <dbReference type="NCBI Taxonomy" id="6945"/>
    <lineage>
        <taxon>Eukaryota</taxon>
        <taxon>Metazoa</taxon>
        <taxon>Ecdysozoa</taxon>
        <taxon>Arthropoda</taxon>
        <taxon>Chelicerata</taxon>
        <taxon>Arachnida</taxon>
        <taxon>Acari</taxon>
        <taxon>Parasitiformes</taxon>
        <taxon>Ixodida</taxon>
        <taxon>Ixodoidea</taxon>
        <taxon>Ixodidae</taxon>
        <taxon>Ixodinae</taxon>
        <taxon>Ixodes</taxon>
    </lineage>
</organism>
<dbReference type="EMBL" id="DS711389">
    <property type="protein sequence ID" value="EEC05932.1"/>
    <property type="molecule type" value="Genomic_DNA"/>
</dbReference>
<dbReference type="InterPro" id="IPR000917">
    <property type="entry name" value="Sulfatase_N"/>
</dbReference>
<dbReference type="EMBL" id="ABJB010307675">
    <property type="status" value="NOT_ANNOTATED_CDS"/>
    <property type="molecule type" value="Genomic_DNA"/>
</dbReference>
<keyword evidence="4" id="KW-0106">Calcium</keyword>
<evidence type="ECO:0000259" key="6">
    <source>
        <dbReference type="Pfam" id="PF00884"/>
    </source>
</evidence>
<proteinExistence type="inferred from homology"/>
<sequence length="196" mass="22094">MGERPTYSAILGAWHLGYYKEAYTPTERGFESFYGYYNFGEDYYNHTLDLPLFLYLSHLAVHAGTQYGPIQAPEENVQKFDYIGVKNRSLYAGAVDALDQSVGIVFQALEKKDMLQNTVLVFLSDNGAIPWGEWSNAGSNWPLRGAKFTLWEGGVRVPAFVWSPLLRKPQRVSNQLMHVSDWVPTLYSLAGTGPKT</sequence>
<keyword evidence="5" id="KW-0325">Glycoprotein</keyword>
<evidence type="ECO:0000313" key="8">
    <source>
        <dbReference type="EnsemblMetazoa" id="ISCW003488-PA"/>
    </source>
</evidence>
<dbReference type="InterPro" id="IPR017850">
    <property type="entry name" value="Alkaline_phosphatase_core_sf"/>
</dbReference>
<dbReference type="Gene3D" id="3.40.720.10">
    <property type="entry name" value="Alkaline Phosphatase, subunit A"/>
    <property type="match status" value="2"/>
</dbReference>
<dbReference type="VEuPathDB" id="VectorBase:ISCW003488"/>
<dbReference type="Pfam" id="PF00884">
    <property type="entry name" value="Sulfatase"/>
    <property type="match status" value="1"/>
</dbReference>
<accession>B7PH60</accession>
<protein>
    <submittedName>
        <fullName evidence="7 8">Arylsulfatase B, putative</fullName>
        <ecNumber evidence="7">3.1.6.12</ecNumber>
    </submittedName>
</protein>
<dbReference type="Proteomes" id="UP000001555">
    <property type="component" value="Unassembled WGS sequence"/>
</dbReference>
<dbReference type="EC" id="3.1.6.12" evidence="7"/>
<feature type="domain" description="Sulfatase N-terminal" evidence="6">
    <location>
        <begin position="37"/>
        <end position="191"/>
    </location>
</feature>
<dbReference type="VEuPathDB" id="VectorBase:ISCI003488"/>
<keyword evidence="9" id="KW-1185">Reference proteome</keyword>
<evidence type="ECO:0000256" key="2">
    <source>
        <dbReference type="ARBA" id="ARBA00008779"/>
    </source>
</evidence>
<dbReference type="PANTHER" id="PTHR10342:SF273">
    <property type="entry name" value="RE14504P"/>
    <property type="match status" value="1"/>
</dbReference>
<dbReference type="STRING" id="6945.B7PH60"/>
<dbReference type="EMBL" id="ABJB010051133">
    <property type="status" value="NOT_ANNOTATED_CDS"/>
    <property type="molecule type" value="Genomic_DNA"/>
</dbReference>
<comment type="cofactor">
    <cofactor evidence="1">
        <name>Ca(2+)</name>
        <dbReference type="ChEBI" id="CHEBI:29108"/>
    </cofactor>
</comment>
<evidence type="ECO:0000256" key="5">
    <source>
        <dbReference type="ARBA" id="ARBA00023180"/>
    </source>
</evidence>
<dbReference type="GO" id="GO:0003943">
    <property type="term" value="F:N-acetylgalactosamine-4-sulfatase activity"/>
    <property type="evidence" value="ECO:0007669"/>
    <property type="project" value="UniProtKB-EC"/>
</dbReference>
<keyword evidence="7" id="KW-0378">Hydrolase</keyword>
<dbReference type="AlphaFoldDB" id="B7PH60"/>
<gene>
    <name evidence="7" type="ORF">IscW_ISCW003488</name>
</gene>
<evidence type="ECO:0000256" key="4">
    <source>
        <dbReference type="ARBA" id="ARBA00022837"/>
    </source>
</evidence>